<reference evidence="2" key="1">
    <citation type="submission" date="2017-05" db="EMBL/GenBank/DDBJ databases">
        <authorList>
            <person name="Ray J."/>
            <person name="Price M."/>
            <person name="Deutschbauer A."/>
        </authorList>
    </citation>
    <scope>NUCLEOTIDE SEQUENCE [LARGE SCALE GENOMIC DNA]</scope>
    <source>
        <strain evidence="2">DSM 19842</strain>
    </source>
</reference>
<name>A0A1X9YUP4_9BACT</name>
<gene>
    <name evidence="1" type="ORF">CA264_15095</name>
</gene>
<evidence type="ECO:0000313" key="1">
    <source>
        <dbReference type="EMBL" id="ARS36636.1"/>
    </source>
</evidence>
<protein>
    <submittedName>
        <fullName evidence="1">Uncharacterized protein</fullName>
    </submittedName>
</protein>
<accession>A0A1X9YUP4</accession>
<dbReference type="AlphaFoldDB" id="A0A1X9YUP4"/>
<dbReference type="EMBL" id="CP021235">
    <property type="protein sequence ID" value="ARS36636.1"/>
    <property type="molecule type" value="Genomic_DNA"/>
</dbReference>
<evidence type="ECO:0000313" key="2">
    <source>
        <dbReference type="Proteomes" id="UP000266292"/>
    </source>
</evidence>
<dbReference type="Proteomes" id="UP000266292">
    <property type="component" value="Chromosome"/>
</dbReference>
<sequence length="65" mass="7324">MPFLSIPQQAKNCFLLQDLYYKFAWAGHFLYHIFVKTLPAWTEEKDAAQLNFAAASAVNVTSPCG</sequence>
<dbReference type="KEGG" id="pact:CA264_15095"/>
<keyword evidence="2" id="KW-1185">Reference proteome</keyword>
<proteinExistence type="predicted"/>
<organism evidence="1 2">
    <name type="scientific">Pontibacter actiniarum</name>
    <dbReference type="NCBI Taxonomy" id="323450"/>
    <lineage>
        <taxon>Bacteria</taxon>
        <taxon>Pseudomonadati</taxon>
        <taxon>Bacteroidota</taxon>
        <taxon>Cytophagia</taxon>
        <taxon>Cytophagales</taxon>
        <taxon>Hymenobacteraceae</taxon>
        <taxon>Pontibacter</taxon>
    </lineage>
</organism>